<organism evidence="1 2">
    <name type="scientific">Mucilaginibacter celer</name>
    <dbReference type="NCBI Taxonomy" id="2305508"/>
    <lineage>
        <taxon>Bacteria</taxon>
        <taxon>Pseudomonadati</taxon>
        <taxon>Bacteroidota</taxon>
        <taxon>Sphingobacteriia</taxon>
        <taxon>Sphingobacteriales</taxon>
        <taxon>Sphingobacteriaceae</taxon>
        <taxon>Mucilaginibacter</taxon>
    </lineage>
</organism>
<accession>A0A494VJH5</accession>
<evidence type="ECO:0000313" key="1">
    <source>
        <dbReference type="EMBL" id="AYL95177.1"/>
    </source>
</evidence>
<dbReference type="AlphaFoldDB" id="A0A494VJH5"/>
<protein>
    <submittedName>
        <fullName evidence="1">Uncharacterized protein</fullName>
    </submittedName>
</protein>
<name>A0A494VJH5_9SPHI</name>
<dbReference type="EMBL" id="CP032869">
    <property type="protein sequence ID" value="AYL95177.1"/>
    <property type="molecule type" value="Genomic_DNA"/>
</dbReference>
<keyword evidence="2" id="KW-1185">Reference proteome</keyword>
<gene>
    <name evidence="1" type="ORF">HYN43_007660</name>
</gene>
<evidence type="ECO:0000313" key="2">
    <source>
        <dbReference type="Proteomes" id="UP000270046"/>
    </source>
</evidence>
<dbReference type="Proteomes" id="UP000270046">
    <property type="component" value="Chromosome"/>
</dbReference>
<reference evidence="1 2" key="1">
    <citation type="submission" date="2018-10" db="EMBL/GenBank/DDBJ databases">
        <title>Genome sequencing of Mucilaginibacter sp. HYN0043.</title>
        <authorList>
            <person name="Kim M."/>
            <person name="Yi H."/>
        </authorList>
    </citation>
    <scope>NUCLEOTIDE SEQUENCE [LARGE SCALE GENOMIC DNA]</scope>
    <source>
        <strain evidence="1 2">HYN0043</strain>
    </source>
</reference>
<proteinExistence type="predicted"/>
<sequence length="359" mass="41636">MKNFETSADEFNFRVRYYGQVIEVTKDGCSVNAYLTNYIFHTKKANRDKTDTLFSKVTLSTEKAKNIYNLIINSGILKLPTDKEIKNWQHGADGVTYFIEYSDKENYSLKNYWTPSAQDSIPEALMVLNFIKKISDSLNLKEMYMAFENGLPKQGCYNSGGMVTTCYSSNTFEFGYSGATKMPYGFCTSYRASYIGKININSGAALQYNFDDNKFYHLNFLVSKWNILKIKSQFSDFIAYNYQNRRLNIDKTNNKFQNHQIEYGLNLKNNFSMRTGLDYLINNDEKPGFFLYGSKFFPKINTSVVLVSSVFSNRINYKAQILKLFNLNQNLATNRFALGLTYEDFMRYKDVYVNLQISL</sequence>
<dbReference type="KEGG" id="muh:HYN43_007660"/>
<dbReference type="OrthoDB" id="982108at2"/>